<gene>
    <name evidence="6" type="primary">purC</name>
    <name evidence="8" type="ORF">TEU_09515</name>
</gene>
<dbReference type="OrthoDB" id="10775at2157"/>
<dbReference type="GO" id="GO:0005524">
    <property type="term" value="F:ATP binding"/>
    <property type="evidence" value="ECO:0007669"/>
    <property type="project" value="UniProtKB-KW"/>
</dbReference>
<dbReference type="Proteomes" id="UP000029980">
    <property type="component" value="Chromosome"/>
</dbReference>
<evidence type="ECO:0000259" key="7">
    <source>
        <dbReference type="Pfam" id="PF01259"/>
    </source>
</evidence>
<keyword evidence="5 6" id="KW-0067">ATP-binding</keyword>
<dbReference type="HOGENOM" id="CLU_061495_2_0_2"/>
<dbReference type="STRING" id="1505907.TEU_09515"/>
<keyword evidence="2 6" id="KW-0436">Ligase</keyword>
<evidence type="ECO:0000256" key="1">
    <source>
        <dbReference type="ARBA" id="ARBA00004672"/>
    </source>
</evidence>
<dbReference type="GO" id="GO:0004639">
    <property type="term" value="F:phosphoribosylaminoimidazolesuccinocarboxamide synthase activity"/>
    <property type="evidence" value="ECO:0007669"/>
    <property type="project" value="UniProtKB-UniRule"/>
</dbReference>
<evidence type="ECO:0000256" key="6">
    <source>
        <dbReference type="HAMAP-Rule" id="MF_00137"/>
    </source>
</evidence>
<organism evidence="8 9">
    <name type="scientific">Thermococcus eurythermalis</name>
    <dbReference type="NCBI Taxonomy" id="1505907"/>
    <lineage>
        <taxon>Archaea</taxon>
        <taxon>Methanobacteriati</taxon>
        <taxon>Methanobacteriota</taxon>
        <taxon>Thermococci</taxon>
        <taxon>Thermococcales</taxon>
        <taxon>Thermococcaceae</taxon>
        <taxon>Thermococcus</taxon>
    </lineage>
</organism>
<evidence type="ECO:0000313" key="9">
    <source>
        <dbReference type="Proteomes" id="UP000029980"/>
    </source>
</evidence>
<keyword evidence="9" id="KW-1185">Reference proteome</keyword>
<dbReference type="PROSITE" id="PS01058">
    <property type="entry name" value="SAICAR_SYNTHETASE_2"/>
    <property type="match status" value="1"/>
</dbReference>
<dbReference type="PANTHER" id="PTHR43599:SF3">
    <property type="entry name" value="SI:DKEY-6E2.2"/>
    <property type="match status" value="1"/>
</dbReference>
<sequence length="219" mass="25095">MRLVYSGKTKDVYEDGPYLVFHFKDTVLGREGREDSGGNEVIGEKEGKGSLVLKQTEFFFRLLEENGIKTHFVERIDERRARFLRAERIPLEVIYRELAYGSFLRRYRGWAEPFQRLGIVEFTLKDDSLDDPIIVEEAVRALGIASKNEVDEMKETTRKVAGVLREFLSSKGLQLVDFKLEFGRLNGGLIIIDELSGDTMRVAKDGRILTQEELSGVIR</sequence>
<keyword evidence="4 6" id="KW-0658">Purine biosynthesis</keyword>
<comment type="catalytic activity">
    <reaction evidence="6">
        <text>5-amino-1-(5-phospho-D-ribosyl)imidazole-4-carboxylate + L-aspartate + ATP = (2S)-2-[5-amino-1-(5-phospho-beta-D-ribosyl)imidazole-4-carboxamido]succinate + ADP + phosphate + 2 H(+)</text>
        <dbReference type="Rhea" id="RHEA:22628"/>
        <dbReference type="ChEBI" id="CHEBI:15378"/>
        <dbReference type="ChEBI" id="CHEBI:29991"/>
        <dbReference type="ChEBI" id="CHEBI:30616"/>
        <dbReference type="ChEBI" id="CHEBI:43474"/>
        <dbReference type="ChEBI" id="CHEBI:58443"/>
        <dbReference type="ChEBI" id="CHEBI:77657"/>
        <dbReference type="ChEBI" id="CHEBI:456216"/>
        <dbReference type="EC" id="6.3.2.6"/>
    </reaction>
</comment>
<feature type="domain" description="SAICAR synthetase/ADE2 N-terminal" evidence="7">
    <location>
        <begin position="4"/>
        <end position="204"/>
    </location>
</feature>
<comment type="similarity">
    <text evidence="6">Belongs to the SAICAR synthetase family.</text>
</comment>
<evidence type="ECO:0000256" key="4">
    <source>
        <dbReference type="ARBA" id="ARBA00022755"/>
    </source>
</evidence>
<dbReference type="GO" id="GO:0006189">
    <property type="term" value="P:'de novo' IMP biosynthetic process"/>
    <property type="evidence" value="ECO:0007669"/>
    <property type="project" value="UniProtKB-UniRule"/>
</dbReference>
<reference evidence="8 9" key="1">
    <citation type="journal article" date="2015" name="Int. J. Syst. Evol. Microbiol.">
        <title>Thermococcus eurythermalis sp. nov., a conditional piezophilic hyperthermophilic archaeon with a wide temperature range isolated from an oil-immersed chimney in the Guaymas Basin.</title>
        <authorList>
            <person name="Zhao W."/>
            <person name="Zeng X."/>
            <person name="Xiao X."/>
        </authorList>
    </citation>
    <scope>NUCLEOTIDE SEQUENCE [LARGE SCALE GENOMIC DNA]</scope>
    <source>
        <strain evidence="8 9">A501</strain>
    </source>
</reference>
<evidence type="ECO:0000256" key="3">
    <source>
        <dbReference type="ARBA" id="ARBA00022741"/>
    </source>
</evidence>
<dbReference type="PANTHER" id="PTHR43599">
    <property type="entry name" value="MULTIFUNCTIONAL PROTEIN ADE2"/>
    <property type="match status" value="1"/>
</dbReference>
<dbReference type="AlphaFoldDB" id="A0A097QVP1"/>
<dbReference type="GeneID" id="25153669"/>
<dbReference type="Gene3D" id="3.30.470.20">
    <property type="entry name" value="ATP-grasp fold, B domain"/>
    <property type="match status" value="1"/>
</dbReference>
<dbReference type="InterPro" id="IPR050089">
    <property type="entry name" value="SAICAR_synthetase"/>
</dbReference>
<dbReference type="Pfam" id="PF01259">
    <property type="entry name" value="SAICAR_synt"/>
    <property type="match status" value="1"/>
</dbReference>
<dbReference type="HAMAP" id="MF_00137">
    <property type="entry name" value="SAICAR_synth"/>
    <property type="match status" value="1"/>
</dbReference>
<dbReference type="InterPro" id="IPR028923">
    <property type="entry name" value="SAICAR_synt/ADE2_N"/>
</dbReference>
<dbReference type="EMBL" id="CP008887">
    <property type="protein sequence ID" value="AIU70549.1"/>
    <property type="molecule type" value="Genomic_DNA"/>
</dbReference>
<evidence type="ECO:0000313" key="8">
    <source>
        <dbReference type="EMBL" id="AIU70549.1"/>
    </source>
</evidence>
<dbReference type="UniPathway" id="UPA00074">
    <property type="reaction ID" value="UER00131"/>
</dbReference>
<dbReference type="Gene3D" id="3.30.200.20">
    <property type="entry name" value="Phosphorylase Kinase, domain 1"/>
    <property type="match status" value="1"/>
</dbReference>
<protein>
    <recommendedName>
        <fullName evidence="6">Phosphoribosylaminoimidazole-succinocarboxamide synthase</fullName>
        <ecNumber evidence="6">6.3.2.6</ecNumber>
    </recommendedName>
    <alternativeName>
        <fullName evidence="6">SAICAR synthetase</fullName>
    </alternativeName>
</protein>
<dbReference type="EC" id="6.3.2.6" evidence="6"/>
<dbReference type="InterPro" id="IPR018236">
    <property type="entry name" value="SAICAR_synthetase_CS"/>
</dbReference>
<evidence type="ECO:0000256" key="5">
    <source>
        <dbReference type="ARBA" id="ARBA00022840"/>
    </source>
</evidence>
<name>A0A097QVP1_9EURY</name>
<dbReference type="RefSeq" id="WP_050003515.1">
    <property type="nucleotide sequence ID" value="NZ_CP008887.1"/>
</dbReference>
<evidence type="ECO:0000256" key="2">
    <source>
        <dbReference type="ARBA" id="ARBA00022598"/>
    </source>
</evidence>
<comment type="pathway">
    <text evidence="1 6">Purine metabolism; IMP biosynthesis via de novo pathway; 5-amino-1-(5-phospho-D-ribosyl)imidazole-4-carboxamide from 5-amino-1-(5-phospho-D-ribosyl)imidazole-4-carboxylate: step 1/2.</text>
</comment>
<dbReference type="KEGG" id="teu:TEU_09515"/>
<keyword evidence="3 6" id="KW-0547">Nucleotide-binding</keyword>
<proteinExistence type="inferred from homology"/>
<dbReference type="SUPFAM" id="SSF56104">
    <property type="entry name" value="SAICAR synthase-like"/>
    <property type="match status" value="1"/>
</dbReference>
<accession>A0A097QVP1</accession>